<name>A0A6L5XJF0_9BACT</name>
<organism evidence="1 2">
    <name type="scientific">Desulfovibrio porci</name>
    <dbReference type="NCBI Taxonomy" id="2605782"/>
    <lineage>
        <taxon>Bacteria</taxon>
        <taxon>Pseudomonadati</taxon>
        <taxon>Thermodesulfobacteriota</taxon>
        <taxon>Desulfovibrionia</taxon>
        <taxon>Desulfovibrionales</taxon>
        <taxon>Desulfovibrionaceae</taxon>
        <taxon>Desulfovibrio</taxon>
    </lineage>
</organism>
<accession>A0A6L5XJF0</accession>
<dbReference type="Proteomes" id="UP000477488">
    <property type="component" value="Unassembled WGS sequence"/>
</dbReference>
<sequence>MGMARFWRRFRFFWHEFRKRRKYGAAIRPEGIRSQAEELGHLAELAGRSVPLAGLEARHLAELAQAMAHLVEMTRTADFCRLSADRRLALHDNLREAREKLLASVQKAGLASEKPQ</sequence>
<comment type="caution">
    <text evidence="1">The sequence shown here is derived from an EMBL/GenBank/DDBJ whole genome shotgun (WGS) entry which is preliminary data.</text>
</comment>
<evidence type="ECO:0000313" key="2">
    <source>
        <dbReference type="Proteomes" id="UP000477488"/>
    </source>
</evidence>
<dbReference type="EMBL" id="VUMH01000003">
    <property type="protein sequence ID" value="MSS27316.1"/>
    <property type="molecule type" value="Genomic_DNA"/>
</dbReference>
<protein>
    <submittedName>
        <fullName evidence="1">Uncharacterized protein</fullName>
    </submittedName>
</protein>
<reference evidence="1 2" key="1">
    <citation type="submission" date="2019-09" db="EMBL/GenBank/DDBJ databases">
        <title>In-depth cultivation of the pig gut microbiome towards novel bacterial diversity and tailored functional studies.</title>
        <authorList>
            <person name="Wylensek D."/>
            <person name="Hitch T.C.A."/>
            <person name="Clavel T."/>
        </authorList>
    </citation>
    <scope>NUCLEOTIDE SEQUENCE [LARGE SCALE GENOMIC DNA]</scope>
    <source>
        <strain evidence="1 2">PG-178-WT-4</strain>
    </source>
</reference>
<evidence type="ECO:0000313" key="1">
    <source>
        <dbReference type="EMBL" id="MSS27316.1"/>
    </source>
</evidence>
<proteinExistence type="predicted"/>
<keyword evidence="2" id="KW-1185">Reference proteome</keyword>
<dbReference type="AlphaFoldDB" id="A0A6L5XJF0"/>
<gene>
    <name evidence="1" type="ORF">FYJ44_04475</name>
</gene>